<comment type="caution">
    <text evidence="1">The sequence shown here is derived from an EMBL/GenBank/DDBJ whole genome shotgun (WGS) entry which is preliminary data.</text>
</comment>
<gene>
    <name evidence="1" type="ORF">G6O67_003356</name>
</gene>
<keyword evidence="2" id="KW-1185">Reference proteome</keyword>
<dbReference type="AlphaFoldDB" id="A0A8H4PW35"/>
<dbReference type="Proteomes" id="UP000557566">
    <property type="component" value="Unassembled WGS sequence"/>
</dbReference>
<sequence>MRTAIAVGLTRIPMTITLLPRPDPDELEQDPEDDVPIDWLLAAELTNRGYTSRWSTTRRIQWRLNESSLPITKEYTCNGLLAPDSIYTATSRSIRRSALASAILASRSLAPKYASWKAHNEEELDEWKVSLHQQGFDMANGKRSPENTVAGQNFYIPGSCRDRDQERDMIDCHSEWGSVWYIGSPRTIRQSDPNGDWLIVLKGWAETPVQRLCWQPRNRPRTLTYWGIVRSILPMTGVPASAGHHLVKMEINKLSLAAYYGPSEFPPSRKSNLHLADIALKGDPGAFLQPKGKPAEVTGTTPMDLFLTTILREGHGGLQQKYEQDRLALQQQL</sequence>
<proteinExistence type="predicted"/>
<reference evidence="1 2" key="1">
    <citation type="journal article" date="2020" name="Genome Biol. Evol.">
        <title>A new high-quality draft genome assembly of the Chinese cordyceps Ophiocordyceps sinensis.</title>
        <authorList>
            <person name="Shu R."/>
            <person name="Zhang J."/>
            <person name="Meng Q."/>
            <person name="Zhang H."/>
            <person name="Zhou G."/>
            <person name="Li M."/>
            <person name="Wu P."/>
            <person name="Zhao Y."/>
            <person name="Chen C."/>
            <person name="Qin Q."/>
        </authorList>
    </citation>
    <scope>NUCLEOTIDE SEQUENCE [LARGE SCALE GENOMIC DNA]</scope>
    <source>
        <strain evidence="1 2">IOZ07</strain>
    </source>
</reference>
<name>A0A8H4PW35_9HYPO</name>
<accession>A0A8H4PW35</accession>
<evidence type="ECO:0000313" key="1">
    <source>
        <dbReference type="EMBL" id="KAF4511574.1"/>
    </source>
</evidence>
<evidence type="ECO:0000313" key="2">
    <source>
        <dbReference type="Proteomes" id="UP000557566"/>
    </source>
</evidence>
<protein>
    <submittedName>
        <fullName evidence="1">Uncharacterized protein</fullName>
    </submittedName>
</protein>
<organism evidence="1 2">
    <name type="scientific">Ophiocordyceps sinensis</name>
    <dbReference type="NCBI Taxonomy" id="72228"/>
    <lineage>
        <taxon>Eukaryota</taxon>
        <taxon>Fungi</taxon>
        <taxon>Dikarya</taxon>
        <taxon>Ascomycota</taxon>
        <taxon>Pezizomycotina</taxon>
        <taxon>Sordariomycetes</taxon>
        <taxon>Hypocreomycetidae</taxon>
        <taxon>Hypocreales</taxon>
        <taxon>Ophiocordycipitaceae</taxon>
        <taxon>Ophiocordyceps</taxon>
    </lineage>
</organism>
<dbReference type="EMBL" id="JAAVMX010000003">
    <property type="protein sequence ID" value="KAF4511574.1"/>
    <property type="molecule type" value="Genomic_DNA"/>
</dbReference>